<reference evidence="1" key="2">
    <citation type="submission" date="2020-11" db="EMBL/GenBank/DDBJ databases">
        <authorList>
            <person name="McCartney M.A."/>
            <person name="Auch B."/>
            <person name="Kono T."/>
            <person name="Mallez S."/>
            <person name="Becker A."/>
            <person name="Gohl D.M."/>
            <person name="Silverstein K.A.T."/>
            <person name="Koren S."/>
            <person name="Bechman K.B."/>
            <person name="Herman A."/>
            <person name="Abrahante J.E."/>
            <person name="Garbe J."/>
        </authorList>
    </citation>
    <scope>NUCLEOTIDE SEQUENCE</scope>
    <source>
        <strain evidence="1">Duluth1</strain>
        <tissue evidence="1">Whole animal</tissue>
    </source>
</reference>
<name>A0A9D4MZ70_DREPO</name>
<dbReference type="EMBL" id="JAIWYP010000001">
    <property type="protein sequence ID" value="KAH3884845.1"/>
    <property type="molecule type" value="Genomic_DNA"/>
</dbReference>
<evidence type="ECO:0000313" key="2">
    <source>
        <dbReference type="Proteomes" id="UP000828390"/>
    </source>
</evidence>
<keyword evidence="2" id="KW-1185">Reference proteome</keyword>
<reference evidence="1" key="1">
    <citation type="journal article" date="2019" name="bioRxiv">
        <title>The Genome of the Zebra Mussel, Dreissena polymorpha: A Resource for Invasive Species Research.</title>
        <authorList>
            <person name="McCartney M.A."/>
            <person name="Auch B."/>
            <person name="Kono T."/>
            <person name="Mallez S."/>
            <person name="Zhang Y."/>
            <person name="Obille A."/>
            <person name="Becker A."/>
            <person name="Abrahante J.E."/>
            <person name="Garbe J."/>
            <person name="Badalamenti J.P."/>
            <person name="Herman A."/>
            <person name="Mangelson H."/>
            <person name="Liachko I."/>
            <person name="Sullivan S."/>
            <person name="Sone E.D."/>
            <person name="Koren S."/>
            <person name="Silverstein K.A.T."/>
            <person name="Beckman K.B."/>
            <person name="Gohl D.M."/>
        </authorList>
    </citation>
    <scope>NUCLEOTIDE SEQUENCE</scope>
    <source>
        <strain evidence="1">Duluth1</strain>
        <tissue evidence="1">Whole animal</tissue>
    </source>
</reference>
<proteinExistence type="predicted"/>
<accession>A0A9D4MZ70</accession>
<evidence type="ECO:0000313" key="1">
    <source>
        <dbReference type="EMBL" id="KAH3884845.1"/>
    </source>
</evidence>
<dbReference type="Proteomes" id="UP000828390">
    <property type="component" value="Unassembled WGS sequence"/>
</dbReference>
<dbReference type="AlphaFoldDB" id="A0A9D4MZ70"/>
<sequence length="132" mass="15162">MFLKQPAPIFELVQDIIGTNLQTKFHDDWKINESSQVLTRKNALLPGGHVFQPTGIIFQLVQYIIGMNRLTKVFTRKNALPLGSHVFQANTNIFDWTIKCGLESLERKSRKVRTHTLGCKINVDCRFPFGFK</sequence>
<protein>
    <submittedName>
        <fullName evidence="1">Uncharacterized protein</fullName>
    </submittedName>
</protein>
<organism evidence="1 2">
    <name type="scientific">Dreissena polymorpha</name>
    <name type="common">Zebra mussel</name>
    <name type="synonym">Mytilus polymorpha</name>
    <dbReference type="NCBI Taxonomy" id="45954"/>
    <lineage>
        <taxon>Eukaryota</taxon>
        <taxon>Metazoa</taxon>
        <taxon>Spiralia</taxon>
        <taxon>Lophotrochozoa</taxon>
        <taxon>Mollusca</taxon>
        <taxon>Bivalvia</taxon>
        <taxon>Autobranchia</taxon>
        <taxon>Heteroconchia</taxon>
        <taxon>Euheterodonta</taxon>
        <taxon>Imparidentia</taxon>
        <taxon>Neoheterodontei</taxon>
        <taxon>Myida</taxon>
        <taxon>Dreissenoidea</taxon>
        <taxon>Dreissenidae</taxon>
        <taxon>Dreissena</taxon>
    </lineage>
</organism>
<gene>
    <name evidence="1" type="ORF">DPMN_008830</name>
</gene>
<comment type="caution">
    <text evidence="1">The sequence shown here is derived from an EMBL/GenBank/DDBJ whole genome shotgun (WGS) entry which is preliminary data.</text>
</comment>